<geneLocation type="chloroplast" evidence="2"/>
<evidence type="ECO:0008006" key="3">
    <source>
        <dbReference type="Google" id="ProtNLM"/>
    </source>
</evidence>
<accession>A0A1Z1M3Y5</accession>
<dbReference type="EMBL" id="MF101414">
    <property type="protein sequence ID" value="ARW60523.1"/>
    <property type="molecule type" value="Genomic_DNA"/>
</dbReference>
<proteinExistence type="inferred from homology"/>
<keyword evidence="2" id="KW-0150">Chloroplast</keyword>
<dbReference type="AlphaFoldDB" id="A0A1Z1M3Y5"/>
<comment type="similarity">
    <text evidence="1">Belongs to the ycf54 family.</text>
</comment>
<dbReference type="Gene3D" id="3.30.70.1860">
    <property type="entry name" value="Uncharacterised protein family Ycf54"/>
    <property type="match status" value="1"/>
</dbReference>
<gene>
    <name evidence="2" type="primary">ycf54</name>
</gene>
<protein>
    <recommendedName>
        <fullName evidence="3">Ycf54</fullName>
    </recommendedName>
</protein>
<sequence>MYNYHFAVASQSFFLDQEPIEEILRERTQYYKSYNKEIDFWFVLNPYFLNSLESKNHYNNQNQSFAAIVSSNKQFIQWIKLRLVFVYTGSFKANSVFLPY</sequence>
<dbReference type="PANTHER" id="PTHR35319:SF2">
    <property type="entry name" value="YCF54"/>
    <property type="match status" value="1"/>
</dbReference>
<organism evidence="2">
    <name type="scientific">Polysiphonia sp</name>
    <dbReference type="NCBI Taxonomy" id="1967842"/>
    <lineage>
        <taxon>Eukaryota</taxon>
        <taxon>Rhodophyta</taxon>
        <taxon>Florideophyceae</taxon>
        <taxon>Rhodymeniophycidae</taxon>
        <taxon>Ceramiales</taxon>
        <taxon>Rhodomelaceae</taxon>
        <taxon>Polysiphonioideae</taxon>
        <taxon>Polysiphonia</taxon>
    </lineage>
</organism>
<dbReference type="PANTHER" id="PTHR35319">
    <property type="match status" value="1"/>
</dbReference>
<dbReference type="Pfam" id="PF10674">
    <property type="entry name" value="Ycf54"/>
    <property type="match status" value="1"/>
</dbReference>
<keyword evidence="2" id="KW-0934">Plastid</keyword>
<reference evidence="2" key="1">
    <citation type="journal article" date="2017" name="J. Phycol.">
        <title>Analysis of chloroplast genomes and a supermatrix inform reclassification of the Rhodomelaceae (Rhodophyta).</title>
        <authorList>
            <person name="Diaz-Tapia P."/>
            <person name="Maggs C.A."/>
            <person name="West J.A."/>
            <person name="Verbruggen H."/>
        </authorList>
    </citation>
    <scope>NUCLEOTIDE SEQUENCE</scope>
    <source>
        <strain evidence="2">JH1432</strain>
    </source>
</reference>
<name>A0A1Z1M3Y5_9FLOR</name>
<dbReference type="InterPro" id="IPR019616">
    <property type="entry name" value="Ycf54"/>
</dbReference>
<evidence type="ECO:0000313" key="2">
    <source>
        <dbReference type="EMBL" id="ARW60523.1"/>
    </source>
</evidence>
<evidence type="ECO:0000256" key="1">
    <source>
        <dbReference type="ARBA" id="ARBA00043978"/>
    </source>
</evidence>
<dbReference type="InterPro" id="IPR038409">
    <property type="entry name" value="Ycf54-like_sf"/>
</dbReference>